<feature type="region of interest" description="Disordered" evidence="1">
    <location>
        <begin position="31"/>
        <end position="178"/>
    </location>
</feature>
<feature type="compositionally biased region" description="Polar residues" evidence="1">
    <location>
        <begin position="102"/>
        <end position="120"/>
    </location>
</feature>
<organism evidence="2 3">
    <name type="scientific">Castanea mollissima</name>
    <name type="common">Chinese chestnut</name>
    <dbReference type="NCBI Taxonomy" id="60419"/>
    <lineage>
        <taxon>Eukaryota</taxon>
        <taxon>Viridiplantae</taxon>
        <taxon>Streptophyta</taxon>
        <taxon>Embryophyta</taxon>
        <taxon>Tracheophyta</taxon>
        <taxon>Spermatophyta</taxon>
        <taxon>Magnoliopsida</taxon>
        <taxon>eudicotyledons</taxon>
        <taxon>Gunneridae</taxon>
        <taxon>Pentapetalae</taxon>
        <taxon>rosids</taxon>
        <taxon>fabids</taxon>
        <taxon>Fagales</taxon>
        <taxon>Fagaceae</taxon>
        <taxon>Castanea</taxon>
    </lineage>
</organism>
<evidence type="ECO:0000313" key="3">
    <source>
        <dbReference type="Proteomes" id="UP000737018"/>
    </source>
</evidence>
<comment type="caution">
    <text evidence="2">The sequence shown here is derived from an EMBL/GenBank/DDBJ whole genome shotgun (WGS) entry which is preliminary data.</text>
</comment>
<keyword evidence="3" id="KW-1185">Reference proteome</keyword>
<gene>
    <name evidence="2" type="ORF">CMV_022125</name>
</gene>
<protein>
    <submittedName>
        <fullName evidence="2">Uncharacterized protein</fullName>
    </submittedName>
</protein>
<accession>A0A8J4V8D4</accession>
<feature type="region of interest" description="Disordered" evidence="1">
    <location>
        <begin position="219"/>
        <end position="246"/>
    </location>
</feature>
<feature type="compositionally biased region" description="Basic and acidic residues" evidence="1">
    <location>
        <begin position="45"/>
        <end position="62"/>
    </location>
</feature>
<dbReference type="EMBL" id="JRKL02004557">
    <property type="protein sequence ID" value="KAF3952303.1"/>
    <property type="molecule type" value="Genomic_DNA"/>
</dbReference>
<dbReference type="AlphaFoldDB" id="A0A8J4V8D4"/>
<proteinExistence type="predicted"/>
<evidence type="ECO:0000313" key="2">
    <source>
        <dbReference type="EMBL" id="KAF3952303.1"/>
    </source>
</evidence>
<dbReference type="Proteomes" id="UP000737018">
    <property type="component" value="Unassembled WGS sequence"/>
</dbReference>
<name>A0A8J4V8D4_9ROSI</name>
<evidence type="ECO:0000256" key="1">
    <source>
        <dbReference type="SAM" id="MobiDB-lite"/>
    </source>
</evidence>
<dbReference type="OrthoDB" id="10520881at2759"/>
<feature type="compositionally biased region" description="Basic and acidic residues" evidence="1">
    <location>
        <begin position="139"/>
        <end position="160"/>
    </location>
</feature>
<sequence length="305" mass="33409">MGGIEQPVQYEGLSSLCFGCSRVGHGVEKCQYTVRMPEGEDDDDGAGKKEESQSKPVAEKGEAFGPWVLVTQKRKQNLKPVKDKAQTSPLGALNPSPRKSQETNPFFSTLGPTIVDSHSTQGKRKPMGIPDSSFTCADRVTDLVSRDNPRHVLQTQKDKNSAQNLRSKKKSRELPIRKGSSLRSPLVWEEVSGNIFGRSLQGQSGLTMVEIREFKAGGSSSQKVDGVESVSEEASTSMEEELRLEKGNEKEAIAIINSDYSGLPLMEASAQQTTDWGPRLEADTASLSKCLLKRINPSLRSRNEI</sequence>
<reference evidence="2" key="1">
    <citation type="submission" date="2020-03" db="EMBL/GenBank/DDBJ databases">
        <title>Castanea mollissima Vanexum genome sequencing.</title>
        <authorList>
            <person name="Staton M."/>
        </authorList>
    </citation>
    <scope>NUCLEOTIDE SEQUENCE</scope>
    <source>
        <tissue evidence="2">Leaf</tissue>
    </source>
</reference>